<proteinExistence type="predicted"/>
<dbReference type="Gene3D" id="1.10.10.10">
    <property type="entry name" value="Winged helix-like DNA-binding domain superfamily/Winged helix DNA-binding domain"/>
    <property type="match status" value="1"/>
</dbReference>
<dbReference type="InterPro" id="IPR018490">
    <property type="entry name" value="cNMP-bd_dom_sf"/>
</dbReference>
<keyword evidence="7" id="KW-1185">Reference proteome</keyword>
<dbReference type="Gene3D" id="2.60.120.10">
    <property type="entry name" value="Jelly Rolls"/>
    <property type="match status" value="1"/>
</dbReference>
<dbReference type="SMART" id="SM00419">
    <property type="entry name" value="HTH_CRP"/>
    <property type="match status" value="1"/>
</dbReference>
<feature type="domain" description="HTH crp-type" evidence="5">
    <location>
        <begin position="165"/>
        <end position="235"/>
    </location>
</feature>
<evidence type="ECO:0000259" key="5">
    <source>
        <dbReference type="PROSITE" id="PS51063"/>
    </source>
</evidence>
<dbReference type="InterPro" id="IPR014710">
    <property type="entry name" value="RmlC-like_jellyroll"/>
</dbReference>
<dbReference type="CDD" id="cd00038">
    <property type="entry name" value="CAP_ED"/>
    <property type="match status" value="1"/>
</dbReference>
<keyword evidence="3" id="KW-0804">Transcription</keyword>
<sequence length="255" mass="28037">MASAETGDQALSARRRKAQGAVDRMLGVVPWYNGLPDAEREEIRASLRLVSLRTGEYLFRVGERSPGWYGVVDGLVKWSSGGADGKTLSLAGFSTGSWFGEATMIRGARFDYDLVALRPSRVVILPRDTCEWLWNHNIEFTKALMEHLAERVDWLMASYTGNVLLDVDTMVARAVAAQLAAESHSGTDGRLKISQEEIASLCGVSRQRCNAALTRLARAGVLQTRYGGLTILDREALDRYAKTDRKFGPAPARTA</sequence>
<dbReference type="PROSITE" id="PS51063">
    <property type="entry name" value="HTH_CRP_2"/>
    <property type="match status" value="1"/>
</dbReference>
<organism evidence="6 7">
    <name type="scientific">Achromobacter denitrificans</name>
    <name type="common">Alcaligenes denitrificans</name>
    <dbReference type="NCBI Taxonomy" id="32002"/>
    <lineage>
        <taxon>Bacteria</taxon>
        <taxon>Pseudomonadati</taxon>
        <taxon>Pseudomonadota</taxon>
        <taxon>Betaproteobacteria</taxon>
        <taxon>Burkholderiales</taxon>
        <taxon>Alcaligenaceae</taxon>
        <taxon>Achromobacter</taxon>
    </lineage>
</organism>
<protein>
    <submittedName>
        <fullName evidence="6">Crp/Fnr family transcriptional regulator</fullName>
    </submittedName>
</protein>
<evidence type="ECO:0000256" key="3">
    <source>
        <dbReference type="ARBA" id="ARBA00023163"/>
    </source>
</evidence>
<dbReference type="PANTHER" id="PTHR24567:SF68">
    <property type="entry name" value="DNA-BINDING TRANSCRIPTIONAL DUAL REGULATOR CRP"/>
    <property type="match status" value="1"/>
</dbReference>
<dbReference type="PANTHER" id="PTHR24567">
    <property type="entry name" value="CRP FAMILY TRANSCRIPTIONAL REGULATORY PROTEIN"/>
    <property type="match status" value="1"/>
</dbReference>
<name>A0ABZ3FVX3_ACHDE</name>
<dbReference type="Proteomes" id="UP001446337">
    <property type="component" value="Chromosome"/>
</dbReference>
<dbReference type="SUPFAM" id="SSF46785">
    <property type="entry name" value="Winged helix' DNA-binding domain"/>
    <property type="match status" value="1"/>
</dbReference>
<dbReference type="Pfam" id="PF13545">
    <property type="entry name" value="HTH_Crp_2"/>
    <property type="match status" value="1"/>
</dbReference>
<evidence type="ECO:0000313" key="6">
    <source>
        <dbReference type="EMBL" id="XAN13920.1"/>
    </source>
</evidence>
<keyword evidence="1" id="KW-0805">Transcription regulation</keyword>
<dbReference type="InterPro" id="IPR000595">
    <property type="entry name" value="cNMP-bd_dom"/>
</dbReference>
<dbReference type="RefSeq" id="WP_075873339.1">
    <property type="nucleotide sequence ID" value="NZ_BLWG01000358.1"/>
</dbReference>
<dbReference type="EMBL" id="CP154792">
    <property type="protein sequence ID" value="XAN13920.1"/>
    <property type="molecule type" value="Genomic_DNA"/>
</dbReference>
<dbReference type="SUPFAM" id="SSF51206">
    <property type="entry name" value="cAMP-binding domain-like"/>
    <property type="match status" value="1"/>
</dbReference>
<reference evidence="6 7" key="1">
    <citation type="submission" date="2024-05" db="EMBL/GenBank/DDBJ databases">
        <title>Achromobacter denitrificans. BP1, complete genome.</title>
        <authorList>
            <person name="Zhang B."/>
        </authorList>
    </citation>
    <scope>NUCLEOTIDE SEQUENCE [LARGE SCALE GENOMIC DNA]</scope>
    <source>
        <strain evidence="6 7">BP1</strain>
    </source>
</reference>
<dbReference type="InterPro" id="IPR050397">
    <property type="entry name" value="Env_Response_Regulators"/>
</dbReference>
<accession>A0ABZ3FVX3</accession>
<dbReference type="PROSITE" id="PS50042">
    <property type="entry name" value="CNMP_BINDING_3"/>
    <property type="match status" value="1"/>
</dbReference>
<dbReference type="InterPro" id="IPR036388">
    <property type="entry name" value="WH-like_DNA-bd_sf"/>
</dbReference>
<keyword evidence="2" id="KW-0238">DNA-binding</keyword>
<dbReference type="Pfam" id="PF00027">
    <property type="entry name" value="cNMP_binding"/>
    <property type="match status" value="1"/>
</dbReference>
<dbReference type="InterPro" id="IPR036390">
    <property type="entry name" value="WH_DNA-bd_sf"/>
</dbReference>
<evidence type="ECO:0000259" key="4">
    <source>
        <dbReference type="PROSITE" id="PS50042"/>
    </source>
</evidence>
<dbReference type="SMART" id="SM00100">
    <property type="entry name" value="cNMP"/>
    <property type="match status" value="1"/>
</dbReference>
<dbReference type="InterPro" id="IPR012318">
    <property type="entry name" value="HTH_CRP"/>
</dbReference>
<evidence type="ECO:0000256" key="2">
    <source>
        <dbReference type="ARBA" id="ARBA00023125"/>
    </source>
</evidence>
<evidence type="ECO:0000313" key="7">
    <source>
        <dbReference type="Proteomes" id="UP001446337"/>
    </source>
</evidence>
<gene>
    <name evidence="6" type="ORF">AAIK43_21325</name>
</gene>
<feature type="domain" description="Cyclic nucleotide-binding" evidence="4">
    <location>
        <begin position="31"/>
        <end position="151"/>
    </location>
</feature>
<evidence type="ECO:0000256" key="1">
    <source>
        <dbReference type="ARBA" id="ARBA00023015"/>
    </source>
</evidence>
<dbReference type="GeneID" id="92844382"/>